<proteinExistence type="predicted"/>
<evidence type="ECO:0008006" key="3">
    <source>
        <dbReference type="Google" id="ProtNLM"/>
    </source>
</evidence>
<dbReference type="KEGG" id="ela:UCREL1_10979"/>
<protein>
    <recommendedName>
        <fullName evidence="3">SprT-like domain-containing protein</fullName>
    </recommendedName>
</protein>
<sequence>MNENKERLFKLLLEDANEEDDIKNKIKSKKPVHRHPTTPPYYPADDRYAIELDPNTYKPRDLLNLSVKAFWLREGDDLSLLQQNAVRGFCSRFKRPRAKFDCNVGNEQQLAAQRECVESLKRYIDEFFFFGQLRRQMTTEYGIDVVKLPNDDPAAADGWDGYTRMRAGQCRLKVNIGTGTQVFPLLSIVETLVHEMAHAYLMVFSDQKCEHCYRDRINTIGLEGDGHGPVFLQLHSTMVTTMRGWDDSLKDLAAEDCPGKFTASESAQKLAKEAYGRLTATEKASFNRRRIFTNANIYLTSNGEVIVKKALRDKAFAVEDDMERRKRIKDQDDVDILTNMMRRHQM</sequence>
<evidence type="ECO:0000313" key="1">
    <source>
        <dbReference type="EMBL" id="EMR62081.1"/>
    </source>
</evidence>
<organism evidence="1 2">
    <name type="scientific">Eutypa lata (strain UCR-EL1)</name>
    <name type="common">Grapevine dieback disease fungus</name>
    <name type="synonym">Eutypa armeniacae</name>
    <dbReference type="NCBI Taxonomy" id="1287681"/>
    <lineage>
        <taxon>Eukaryota</taxon>
        <taxon>Fungi</taxon>
        <taxon>Dikarya</taxon>
        <taxon>Ascomycota</taxon>
        <taxon>Pezizomycotina</taxon>
        <taxon>Sordariomycetes</taxon>
        <taxon>Xylariomycetidae</taxon>
        <taxon>Xylariales</taxon>
        <taxon>Diatrypaceae</taxon>
        <taxon>Eutypa</taxon>
    </lineage>
</organism>
<dbReference type="HOGENOM" id="CLU_801757_0_0_1"/>
<name>M7SX01_EUTLA</name>
<dbReference type="EMBL" id="KB707500">
    <property type="protein sequence ID" value="EMR62081.1"/>
    <property type="molecule type" value="Genomic_DNA"/>
</dbReference>
<dbReference type="OMA" id="CYRDRIN"/>
<dbReference type="Proteomes" id="UP000012174">
    <property type="component" value="Unassembled WGS sequence"/>
</dbReference>
<dbReference type="AlphaFoldDB" id="M7SX01"/>
<evidence type="ECO:0000313" key="2">
    <source>
        <dbReference type="Proteomes" id="UP000012174"/>
    </source>
</evidence>
<keyword evidence="2" id="KW-1185">Reference proteome</keyword>
<dbReference type="OrthoDB" id="5236983at2759"/>
<reference evidence="2" key="1">
    <citation type="journal article" date="2013" name="Genome Announc.">
        <title>Draft genome sequence of the grapevine dieback fungus Eutypa lata UCR-EL1.</title>
        <authorList>
            <person name="Blanco-Ulate B."/>
            <person name="Rolshausen P.E."/>
            <person name="Cantu D."/>
        </authorList>
    </citation>
    <scope>NUCLEOTIDE SEQUENCE [LARGE SCALE GENOMIC DNA]</scope>
    <source>
        <strain evidence="2">UCR-EL1</strain>
    </source>
</reference>
<gene>
    <name evidence="1" type="ORF">UCREL1_10979</name>
</gene>
<accession>M7SX01</accession>
<dbReference type="eggNOG" id="ENOG502T6IQ">
    <property type="taxonomic scope" value="Eukaryota"/>
</dbReference>